<dbReference type="Gene3D" id="3.10.50.40">
    <property type="match status" value="1"/>
</dbReference>
<comment type="caution">
    <text evidence="9">The sequence shown here is derived from an EMBL/GenBank/DDBJ whole genome shotgun (WGS) entry which is preliminary data.</text>
</comment>
<dbReference type="EMBL" id="JTDW01000005">
    <property type="protein sequence ID" value="KJD35778.1"/>
    <property type="molecule type" value="Genomic_DNA"/>
</dbReference>
<evidence type="ECO:0000313" key="9">
    <source>
        <dbReference type="EMBL" id="KJD35778.1"/>
    </source>
</evidence>
<sequence>MKKTLLAFALIIPLIFTACKNDDTVDYRTQNDEDIQNYIAENSLNAVKTDSGLYYVINEQGSGEQPTYTSNVTVAYKGYFLNGSVFDESSESGVSFNLQQVIAGWTEGITYFKEGGSGILLIPAHLGYGNSSYAGIPGGSVLIFDINLISVNE</sequence>
<evidence type="ECO:0000256" key="2">
    <source>
        <dbReference type="ARBA" id="ARBA00006577"/>
    </source>
</evidence>
<dbReference type="EC" id="5.2.1.8" evidence="6"/>
<evidence type="ECO:0000256" key="6">
    <source>
        <dbReference type="RuleBase" id="RU003915"/>
    </source>
</evidence>
<evidence type="ECO:0000256" key="7">
    <source>
        <dbReference type="SAM" id="SignalP"/>
    </source>
</evidence>
<reference evidence="9 10" key="1">
    <citation type="submission" date="2014-11" db="EMBL/GenBank/DDBJ databases">
        <title>Tamlana sedimentorum sp. nov., isolated from shallow sand sediments of the Sea of Japan.</title>
        <authorList>
            <person name="Romanenko L.A."/>
        </authorList>
    </citation>
    <scope>NUCLEOTIDE SEQUENCE [LARGE SCALE GENOMIC DNA]</scope>
    <source>
        <strain evidence="9 10">JCM 19808</strain>
    </source>
</reference>
<feature type="signal peptide" evidence="7">
    <location>
        <begin position="1"/>
        <end position="20"/>
    </location>
</feature>
<dbReference type="STRING" id="1435349.PW52_08565"/>
<evidence type="ECO:0000259" key="8">
    <source>
        <dbReference type="PROSITE" id="PS50059"/>
    </source>
</evidence>
<keyword evidence="7" id="KW-0732">Signal</keyword>
<organism evidence="9 10">
    <name type="scientific">Neotamlana sedimentorum</name>
    <dbReference type="NCBI Taxonomy" id="1435349"/>
    <lineage>
        <taxon>Bacteria</taxon>
        <taxon>Pseudomonadati</taxon>
        <taxon>Bacteroidota</taxon>
        <taxon>Flavobacteriia</taxon>
        <taxon>Flavobacteriales</taxon>
        <taxon>Flavobacteriaceae</taxon>
        <taxon>Neotamlana</taxon>
    </lineage>
</organism>
<dbReference type="PATRIC" id="fig|1435349.4.peg.2701"/>
<feature type="domain" description="PPIase FKBP-type" evidence="8">
    <location>
        <begin position="69"/>
        <end position="152"/>
    </location>
</feature>
<dbReference type="Proteomes" id="UP000032578">
    <property type="component" value="Unassembled WGS sequence"/>
</dbReference>
<dbReference type="PANTHER" id="PTHR43811">
    <property type="entry name" value="FKBP-TYPE PEPTIDYL-PROLYL CIS-TRANS ISOMERASE FKPA"/>
    <property type="match status" value="1"/>
</dbReference>
<comment type="similarity">
    <text evidence="2 6">Belongs to the FKBP-type PPIase family.</text>
</comment>
<keyword evidence="4 5" id="KW-0413">Isomerase</keyword>
<accession>A0A0D7WAT8</accession>
<protein>
    <recommendedName>
        <fullName evidence="6">Peptidyl-prolyl cis-trans isomerase</fullName>
        <ecNumber evidence="6">5.2.1.8</ecNumber>
    </recommendedName>
</protein>
<dbReference type="InterPro" id="IPR001179">
    <property type="entry name" value="PPIase_FKBP_dom"/>
</dbReference>
<keyword evidence="10" id="KW-1185">Reference proteome</keyword>
<feature type="chain" id="PRO_5002325789" description="Peptidyl-prolyl cis-trans isomerase" evidence="7">
    <location>
        <begin position="21"/>
        <end position="153"/>
    </location>
</feature>
<dbReference type="SUPFAM" id="SSF54534">
    <property type="entry name" value="FKBP-like"/>
    <property type="match status" value="1"/>
</dbReference>
<dbReference type="Pfam" id="PF00254">
    <property type="entry name" value="FKBP_C"/>
    <property type="match status" value="1"/>
</dbReference>
<dbReference type="OrthoDB" id="9814548at2"/>
<evidence type="ECO:0000256" key="3">
    <source>
        <dbReference type="ARBA" id="ARBA00023110"/>
    </source>
</evidence>
<evidence type="ECO:0000256" key="5">
    <source>
        <dbReference type="PROSITE-ProRule" id="PRU00277"/>
    </source>
</evidence>
<evidence type="ECO:0000256" key="1">
    <source>
        <dbReference type="ARBA" id="ARBA00000971"/>
    </source>
</evidence>
<gene>
    <name evidence="9" type="ORF">PW52_08565</name>
</gene>
<dbReference type="RefSeq" id="WP_044632510.1">
    <property type="nucleotide sequence ID" value="NZ_JTDW01000005.1"/>
</dbReference>
<evidence type="ECO:0000256" key="4">
    <source>
        <dbReference type="ARBA" id="ARBA00023235"/>
    </source>
</evidence>
<dbReference type="PROSITE" id="PS50059">
    <property type="entry name" value="FKBP_PPIASE"/>
    <property type="match status" value="1"/>
</dbReference>
<evidence type="ECO:0000313" key="10">
    <source>
        <dbReference type="Proteomes" id="UP000032578"/>
    </source>
</evidence>
<dbReference type="AlphaFoldDB" id="A0A0D7WAT8"/>
<comment type="catalytic activity">
    <reaction evidence="1 5 6">
        <text>[protein]-peptidylproline (omega=180) = [protein]-peptidylproline (omega=0)</text>
        <dbReference type="Rhea" id="RHEA:16237"/>
        <dbReference type="Rhea" id="RHEA-COMP:10747"/>
        <dbReference type="Rhea" id="RHEA-COMP:10748"/>
        <dbReference type="ChEBI" id="CHEBI:83833"/>
        <dbReference type="ChEBI" id="CHEBI:83834"/>
        <dbReference type="EC" id="5.2.1.8"/>
    </reaction>
</comment>
<dbReference type="PANTHER" id="PTHR43811:SF19">
    <property type="entry name" value="39 KDA FK506-BINDING NUCLEAR PROTEIN"/>
    <property type="match status" value="1"/>
</dbReference>
<dbReference type="GO" id="GO:0003755">
    <property type="term" value="F:peptidyl-prolyl cis-trans isomerase activity"/>
    <property type="evidence" value="ECO:0007669"/>
    <property type="project" value="UniProtKB-UniRule"/>
</dbReference>
<proteinExistence type="inferred from homology"/>
<dbReference type="InterPro" id="IPR046357">
    <property type="entry name" value="PPIase_dom_sf"/>
</dbReference>
<keyword evidence="3 5" id="KW-0697">Rotamase</keyword>
<dbReference type="PROSITE" id="PS51257">
    <property type="entry name" value="PROKAR_LIPOPROTEIN"/>
    <property type="match status" value="1"/>
</dbReference>
<name>A0A0D7WAT8_9FLAO</name>